<dbReference type="SMART" id="SM00180">
    <property type="entry name" value="EGF_Lam"/>
    <property type="match status" value="6"/>
</dbReference>
<keyword evidence="6" id="KW-0472">Membrane</keyword>
<dbReference type="SMART" id="SM00181">
    <property type="entry name" value="EGF"/>
    <property type="match status" value="6"/>
</dbReference>
<evidence type="ECO:0000256" key="3">
    <source>
        <dbReference type="ARBA" id="ARBA00022737"/>
    </source>
</evidence>
<evidence type="ECO:0000256" key="6">
    <source>
        <dbReference type="SAM" id="Phobius"/>
    </source>
</evidence>
<dbReference type="PANTHER" id="PTHR24043">
    <property type="entry name" value="SCAVENGER RECEPTOR CLASS F"/>
    <property type="match status" value="1"/>
</dbReference>
<dbReference type="Gene3D" id="2.170.300.10">
    <property type="entry name" value="Tie2 ligand-binding domain superfamily"/>
    <property type="match status" value="2"/>
</dbReference>
<evidence type="ECO:0000313" key="9">
    <source>
        <dbReference type="WBParaSite" id="HPBE_0000960701-mRNA-1"/>
    </source>
</evidence>
<dbReference type="PROSITE" id="PS01186">
    <property type="entry name" value="EGF_2"/>
    <property type="match status" value="1"/>
</dbReference>
<dbReference type="InterPro" id="IPR000742">
    <property type="entry name" value="EGF"/>
</dbReference>
<dbReference type="PROSITE" id="PS00022">
    <property type="entry name" value="EGF_1"/>
    <property type="match status" value="3"/>
</dbReference>
<dbReference type="PROSITE" id="PS50026">
    <property type="entry name" value="EGF_3"/>
    <property type="match status" value="1"/>
</dbReference>
<feature type="disulfide bond" evidence="5">
    <location>
        <begin position="217"/>
        <end position="226"/>
    </location>
</feature>
<dbReference type="InterPro" id="IPR002049">
    <property type="entry name" value="LE_dom"/>
</dbReference>
<keyword evidence="2" id="KW-0732">Signal</keyword>
<protein>
    <submittedName>
        <fullName evidence="9">EGF-like domain-containing protein</fullName>
    </submittedName>
</protein>
<keyword evidence="6" id="KW-0812">Transmembrane</keyword>
<dbReference type="GO" id="GO:0005044">
    <property type="term" value="F:scavenger receptor activity"/>
    <property type="evidence" value="ECO:0007669"/>
    <property type="project" value="InterPro"/>
</dbReference>
<reference evidence="9" key="1">
    <citation type="submission" date="2019-09" db="UniProtKB">
        <authorList>
            <consortium name="WormBaseParasite"/>
        </authorList>
    </citation>
    <scope>IDENTIFICATION</scope>
</reference>
<dbReference type="Proteomes" id="UP000050761">
    <property type="component" value="Unassembled WGS sequence"/>
</dbReference>
<dbReference type="PANTHER" id="PTHR24043:SF8">
    <property type="entry name" value="EGF-LIKE DOMAIN-CONTAINING PROTEIN"/>
    <property type="match status" value="1"/>
</dbReference>
<dbReference type="InterPro" id="IPR042635">
    <property type="entry name" value="MEGF10/SREC1/2-like"/>
</dbReference>
<evidence type="ECO:0000313" key="8">
    <source>
        <dbReference type="Proteomes" id="UP000050761"/>
    </source>
</evidence>
<organism evidence="8 9">
    <name type="scientific">Heligmosomoides polygyrus</name>
    <name type="common">Parasitic roundworm</name>
    <dbReference type="NCBI Taxonomy" id="6339"/>
    <lineage>
        <taxon>Eukaryota</taxon>
        <taxon>Metazoa</taxon>
        <taxon>Ecdysozoa</taxon>
        <taxon>Nematoda</taxon>
        <taxon>Chromadorea</taxon>
        <taxon>Rhabditida</taxon>
        <taxon>Rhabditina</taxon>
        <taxon>Rhabditomorpha</taxon>
        <taxon>Strongyloidea</taxon>
        <taxon>Heligmosomidae</taxon>
        <taxon>Heligmosomoides</taxon>
    </lineage>
</organism>
<dbReference type="AlphaFoldDB" id="A0A183FPP0"/>
<keyword evidence="3" id="KW-0677">Repeat</keyword>
<keyword evidence="1 5" id="KW-0245">EGF-like domain</keyword>
<dbReference type="FunFam" id="2.170.300.10:FF:000041">
    <property type="entry name" value="Tyrosine protein kinase receptor tie-1, putative"/>
    <property type="match status" value="2"/>
</dbReference>
<feature type="domain" description="EGF-like" evidence="7">
    <location>
        <begin position="191"/>
        <end position="227"/>
    </location>
</feature>
<dbReference type="PRINTS" id="PR00011">
    <property type="entry name" value="EGFLAMININ"/>
</dbReference>
<evidence type="ECO:0000256" key="2">
    <source>
        <dbReference type="ARBA" id="ARBA00022729"/>
    </source>
</evidence>
<keyword evidence="8" id="KW-1185">Reference proteome</keyword>
<evidence type="ECO:0000256" key="5">
    <source>
        <dbReference type="PROSITE-ProRule" id="PRU00076"/>
    </source>
</evidence>
<dbReference type="CDD" id="cd00055">
    <property type="entry name" value="EGF_Lam"/>
    <property type="match status" value="1"/>
</dbReference>
<evidence type="ECO:0000259" key="7">
    <source>
        <dbReference type="PROSITE" id="PS50026"/>
    </source>
</evidence>
<sequence length="414" mass="44133">LLTDVLGVDCSTQCDNGLYGDDCHLNCDCAGGSCQQKTGKCVCGPGKEGDTCSADCKPGRFGYSCSESCGNCTIDGIPSECDSRTGTCLKCPIGRSGANCQHSCEDGTWGQDCAEKCTCADGHMCDPVTGKCVCDAGYTGKNCESSELPTLGGLFHITEIYKFFILFSTALIFLKIFFLSDTFSECPEGFWGIECANKCPACVNGAKCNHVDGTCSCPAGYEGRHCDRLCVAGFWGLSCSRSCNCASEFKQCDPRTGECACPAGWQGDRCNVPCEDGFYGPDCINKCKCRGTSSASCHRVTGACQCHPGFTGEFCHALCPKGHYGLRCSRECGDCGAGYECDAAIGCCHADQLSCGQALLEFQRQQGGESTSRTGIILLALIIFGIASALLVSMMLYYRRKYFREKEPDAPTVV</sequence>
<feature type="transmembrane region" description="Helical" evidence="6">
    <location>
        <begin position="376"/>
        <end position="398"/>
    </location>
</feature>
<evidence type="ECO:0000256" key="1">
    <source>
        <dbReference type="ARBA" id="ARBA00022536"/>
    </source>
</evidence>
<dbReference type="WBParaSite" id="HPBE_0000960701-mRNA-1">
    <property type="protein sequence ID" value="HPBE_0000960701-mRNA-1"/>
    <property type="gene ID" value="HPBE_0000960701"/>
</dbReference>
<keyword evidence="4 5" id="KW-1015">Disulfide bond</keyword>
<accession>A0A183FPP0</accession>
<comment type="caution">
    <text evidence="5">Lacks conserved residue(s) required for the propagation of feature annotation.</text>
</comment>
<proteinExistence type="predicted"/>
<dbReference type="Pfam" id="PF00053">
    <property type="entry name" value="EGF_laminin"/>
    <property type="match status" value="2"/>
</dbReference>
<evidence type="ECO:0000256" key="4">
    <source>
        <dbReference type="ARBA" id="ARBA00023157"/>
    </source>
</evidence>
<name>A0A183FPP0_HELPZ</name>
<keyword evidence="6" id="KW-1133">Transmembrane helix</keyword>